<feature type="transmembrane region" description="Helical" evidence="5">
    <location>
        <begin position="84"/>
        <end position="108"/>
    </location>
</feature>
<proteinExistence type="predicted"/>
<evidence type="ECO:0000256" key="4">
    <source>
        <dbReference type="ARBA" id="ARBA00023136"/>
    </source>
</evidence>
<protein>
    <submittedName>
        <fullName evidence="7">MARVEL-like domain protein</fullName>
    </submittedName>
</protein>
<evidence type="ECO:0000256" key="1">
    <source>
        <dbReference type="ARBA" id="ARBA00004141"/>
    </source>
</evidence>
<keyword evidence="2 5" id="KW-0812">Transmembrane</keyword>
<dbReference type="Pfam" id="PF01284">
    <property type="entry name" value="MARVEL"/>
    <property type="match status" value="1"/>
</dbReference>
<dbReference type="GO" id="GO:0016020">
    <property type="term" value="C:membrane"/>
    <property type="evidence" value="ECO:0007669"/>
    <property type="project" value="UniProtKB-SubCell"/>
</dbReference>
<keyword evidence="3 5" id="KW-1133">Transmembrane helix</keyword>
<evidence type="ECO:0000313" key="7">
    <source>
        <dbReference type="EMBL" id="KAF4595965.1"/>
    </source>
</evidence>
<comment type="caution">
    <text evidence="7">The sequence shown here is derived from an EMBL/GenBank/DDBJ whole genome shotgun (WGS) entry which is preliminary data.</text>
</comment>
<feature type="transmembrane region" description="Helical" evidence="5">
    <location>
        <begin position="12"/>
        <end position="31"/>
    </location>
</feature>
<dbReference type="InterPro" id="IPR008253">
    <property type="entry name" value="Marvel"/>
</dbReference>
<keyword evidence="4 5" id="KW-0472">Membrane</keyword>
<gene>
    <name evidence="7" type="ORF">GQ602_001578</name>
</gene>
<organism evidence="7 8">
    <name type="scientific">Ophiocordyceps camponoti-floridani</name>
    <dbReference type="NCBI Taxonomy" id="2030778"/>
    <lineage>
        <taxon>Eukaryota</taxon>
        <taxon>Fungi</taxon>
        <taxon>Dikarya</taxon>
        <taxon>Ascomycota</taxon>
        <taxon>Pezizomycotina</taxon>
        <taxon>Sordariomycetes</taxon>
        <taxon>Hypocreomycetidae</taxon>
        <taxon>Hypocreales</taxon>
        <taxon>Ophiocordycipitaceae</taxon>
        <taxon>Ophiocordyceps</taxon>
    </lineage>
</organism>
<dbReference type="AlphaFoldDB" id="A0A8H4VIE1"/>
<keyword evidence="8" id="KW-1185">Reference proteome</keyword>
<comment type="subcellular location">
    <subcellularLocation>
        <location evidence="1">Membrane</location>
        <topology evidence="1">Multi-pass membrane protein</topology>
    </subcellularLocation>
</comment>
<feature type="transmembrane region" description="Helical" evidence="5">
    <location>
        <begin position="114"/>
        <end position="134"/>
    </location>
</feature>
<dbReference type="EMBL" id="JAACLJ010000001">
    <property type="protein sequence ID" value="KAF4595965.1"/>
    <property type="molecule type" value="Genomic_DNA"/>
</dbReference>
<evidence type="ECO:0000259" key="6">
    <source>
        <dbReference type="Pfam" id="PF01284"/>
    </source>
</evidence>
<dbReference type="Proteomes" id="UP000562929">
    <property type="component" value="Unassembled WGS sequence"/>
</dbReference>
<evidence type="ECO:0000256" key="3">
    <source>
        <dbReference type="ARBA" id="ARBA00022989"/>
    </source>
</evidence>
<evidence type="ECO:0000256" key="2">
    <source>
        <dbReference type="ARBA" id="ARBA00022692"/>
    </source>
</evidence>
<accession>A0A8H4VIE1</accession>
<dbReference type="PANTHER" id="PTHR37451">
    <property type="entry name" value="MARVEL DOMAIN"/>
    <property type="match status" value="1"/>
</dbReference>
<dbReference type="PANTHER" id="PTHR37451:SF5">
    <property type="entry name" value="MARVEL DOMAIN-CONTAINING PROTEIN"/>
    <property type="match status" value="1"/>
</dbReference>
<name>A0A8H4VIE1_9HYPO</name>
<evidence type="ECO:0000313" key="8">
    <source>
        <dbReference type="Proteomes" id="UP000562929"/>
    </source>
</evidence>
<evidence type="ECO:0000256" key="5">
    <source>
        <dbReference type="SAM" id="Phobius"/>
    </source>
</evidence>
<sequence length="155" mass="16631">MSRTTVLSLRIFQFLLAAVNLGLSSYIVNWYQVTTIRGSPPSVSLLLFAAILSLLSVGYLELAPRLFPRADRPGVILGVEAGNAVFYFTAFISHAVFLGSLAMCHGVVCTVSRVDSVVAAAGFCAWVASTILTTRDMFLAGLVRPNDKPEDMGEA</sequence>
<feature type="domain" description="MARVEL" evidence="6">
    <location>
        <begin position="6"/>
        <end position="132"/>
    </location>
</feature>
<reference evidence="7 8" key="1">
    <citation type="journal article" date="2020" name="G3 (Bethesda)">
        <title>Genetic Underpinnings of Host Manipulation by Ophiocordyceps as Revealed by Comparative Transcriptomics.</title>
        <authorList>
            <person name="Will I."/>
            <person name="Das B."/>
            <person name="Trinh T."/>
            <person name="Brachmann A."/>
            <person name="Ohm R.A."/>
            <person name="de Bekker C."/>
        </authorList>
    </citation>
    <scope>NUCLEOTIDE SEQUENCE [LARGE SCALE GENOMIC DNA]</scope>
    <source>
        <strain evidence="7 8">EC05</strain>
    </source>
</reference>
<feature type="transmembrane region" description="Helical" evidence="5">
    <location>
        <begin position="43"/>
        <end position="63"/>
    </location>
</feature>
<dbReference type="OrthoDB" id="2117453at2759"/>